<sequence>MANLLTCRLYDRPTANADNADLPFGLPEGDFLMPDRDSVNLAAIPSLQKVLETPSQENRHVDDKIETLEEELALDKAVLAARQLVKLGLLCKAGLNMTVYWYEVHPHGRSDIILTE</sequence>
<proteinExistence type="predicted"/>
<dbReference type="Proteomes" id="UP000281553">
    <property type="component" value="Unassembled WGS sequence"/>
</dbReference>
<organism evidence="1 2">
    <name type="scientific">Dibothriocephalus latus</name>
    <name type="common">Fish tapeworm</name>
    <name type="synonym">Diphyllobothrium latum</name>
    <dbReference type="NCBI Taxonomy" id="60516"/>
    <lineage>
        <taxon>Eukaryota</taxon>
        <taxon>Metazoa</taxon>
        <taxon>Spiralia</taxon>
        <taxon>Lophotrochozoa</taxon>
        <taxon>Platyhelminthes</taxon>
        <taxon>Cestoda</taxon>
        <taxon>Eucestoda</taxon>
        <taxon>Diphyllobothriidea</taxon>
        <taxon>Diphyllobothriidae</taxon>
        <taxon>Dibothriocephalus</taxon>
    </lineage>
</organism>
<protein>
    <submittedName>
        <fullName evidence="1">Uncharacterized protein</fullName>
    </submittedName>
</protein>
<evidence type="ECO:0000313" key="1">
    <source>
        <dbReference type="EMBL" id="VDN36778.1"/>
    </source>
</evidence>
<name>A0A3P7NMC3_DIBLA</name>
<dbReference type="AlphaFoldDB" id="A0A3P7NMC3"/>
<dbReference type="EMBL" id="UYRU01089538">
    <property type="protein sequence ID" value="VDN36778.1"/>
    <property type="molecule type" value="Genomic_DNA"/>
</dbReference>
<reference evidence="1 2" key="1">
    <citation type="submission" date="2018-11" db="EMBL/GenBank/DDBJ databases">
        <authorList>
            <consortium name="Pathogen Informatics"/>
        </authorList>
    </citation>
    <scope>NUCLEOTIDE SEQUENCE [LARGE SCALE GENOMIC DNA]</scope>
</reference>
<evidence type="ECO:0000313" key="2">
    <source>
        <dbReference type="Proteomes" id="UP000281553"/>
    </source>
</evidence>
<accession>A0A3P7NMC3</accession>
<gene>
    <name evidence="1" type="ORF">DILT_LOCUS17131</name>
</gene>
<dbReference type="OrthoDB" id="6267905at2759"/>
<keyword evidence="2" id="KW-1185">Reference proteome</keyword>